<feature type="transmembrane region" description="Helical" evidence="1">
    <location>
        <begin position="12"/>
        <end position="31"/>
    </location>
</feature>
<keyword evidence="3" id="KW-1185">Reference proteome</keyword>
<reference evidence="3" key="1">
    <citation type="submission" date="2015-05" db="EMBL/GenBank/DDBJ databases">
        <title>Draft genome sequencing of a biphenyl-degrading bacterium, Pseudomonas balearica KF707 (=NBRC110670).</title>
        <authorList>
            <person name="Kimura N."/>
            <person name="Hirose J."/>
            <person name="Watanabe T."/>
            <person name="Suenaga H."/>
            <person name="Fujihara H."/>
            <person name="Noguchi M."/>
            <person name="Hashimoto M."/>
            <person name="Shimodaira J."/>
            <person name="Tsuchikane K."/>
            <person name="Hosoyama A."/>
            <person name="Yamazoe A."/>
            <person name="Fujita N."/>
            <person name="Furukawa K."/>
        </authorList>
    </citation>
    <scope>NUCLEOTIDE SEQUENCE [LARGE SCALE GENOMIC DNA]</scope>
    <source>
        <strain evidence="3">DSM 10086 / NBRC 110670 / KF707</strain>
    </source>
</reference>
<keyword evidence="1" id="KW-1133">Transmembrane helix</keyword>
<dbReference type="EMBL" id="AP014862">
    <property type="protein sequence ID" value="BAU72338.1"/>
    <property type="molecule type" value="Genomic_DNA"/>
</dbReference>
<sequence length="138" mass="15099">MSRADARRRLSLAWWRQLPLTLAPLFLMNAFLGDLDLLPAAQMPLFIVGLLSLFPSLRCFAAYKRALVATEAALDGPDEAAAWDALGRCRTKAMLVASLPAWVAALAVPVNLNGVALFLLAMSSLVMLYLYRIPRQLG</sequence>
<organism evidence="2 3">
    <name type="scientific">Metapseudomonas furukawaii</name>
    <name type="common">Pseudomonas furukawaii</name>
    <dbReference type="NCBI Taxonomy" id="1149133"/>
    <lineage>
        <taxon>Bacteria</taxon>
        <taxon>Pseudomonadati</taxon>
        <taxon>Pseudomonadota</taxon>
        <taxon>Gammaproteobacteria</taxon>
        <taxon>Pseudomonadales</taxon>
        <taxon>Pseudomonadaceae</taxon>
        <taxon>Metapseudomonas</taxon>
    </lineage>
</organism>
<dbReference type="AlphaFoldDB" id="A0AAD1BW14"/>
<reference evidence="2 3" key="2">
    <citation type="journal article" date="2017" name="Int. J. Syst. Evol. Microbiol.">
        <title>Pseudomonas furukawaii sp. nov., a polychlorinated biphenyl-degrading bacterium isolated from biphenyl-contaminated soil in Japan.</title>
        <authorList>
            <person name="Kimura N."/>
            <person name="Watanabe T."/>
            <person name="Suenaga H."/>
            <person name="Fujihara H."/>
            <person name="Futagami T."/>
            <person name="Goto M."/>
            <person name="Hanada S."/>
            <person name="Hirose J."/>
        </authorList>
    </citation>
    <scope>NUCLEOTIDE SEQUENCE [LARGE SCALE GENOMIC DNA]</scope>
    <source>
        <strain evidence="3">DSM 10086 / NBRC 110670 / KF707</strain>
    </source>
</reference>
<dbReference type="RefSeq" id="WP_004420515.1">
    <property type="nucleotide sequence ID" value="NZ_AJMR01000047.1"/>
</dbReference>
<proteinExistence type="predicted"/>
<name>A0AAD1BW14_METFU</name>
<feature type="transmembrane region" description="Helical" evidence="1">
    <location>
        <begin position="37"/>
        <end position="57"/>
    </location>
</feature>
<gene>
    <name evidence="2" type="ORF">KF707C_6500</name>
</gene>
<accession>A0AAD1BW14</accession>
<keyword evidence="1" id="KW-0472">Membrane</keyword>
<dbReference type="KEGG" id="pfuw:KF707C_6500"/>
<evidence type="ECO:0000256" key="1">
    <source>
        <dbReference type="SAM" id="Phobius"/>
    </source>
</evidence>
<feature type="transmembrane region" description="Helical" evidence="1">
    <location>
        <begin position="93"/>
        <end position="110"/>
    </location>
</feature>
<keyword evidence="1" id="KW-0812">Transmembrane</keyword>
<protein>
    <submittedName>
        <fullName evidence="2">Permease of the major facilitator superfamily</fullName>
    </submittedName>
</protein>
<evidence type="ECO:0000313" key="2">
    <source>
        <dbReference type="EMBL" id="BAU72338.1"/>
    </source>
</evidence>
<evidence type="ECO:0000313" key="3">
    <source>
        <dbReference type="Proteomes" id="UP000218554"/>
    </source>
</evidence>
<dbReference type="Proteomes" id="UP000218554">
    <property type="component" value="Chromosome"/>
</dbReference>